<proteinExistence type="predicted"/>
<dbReference type="Proteomes" id="UP000308549">
    <property type="component" value="Unassembled WGS sequence"/>
</dbReference>
<comment type="caution">
    <text evidence="2">The sequence shown here is derived from an EMBL/GenBank/DDBJ whole genome shotgun (WGS) entry which is preliminary data.</text>
</comment>
<evidence type="ECO:0000313" key="2">
    <source>
        <dbReference type="EMBL" id="TKA24743.1"/>
    </source>
</evidence>
<reference evidence="2 3" key="1">
    <citation type="submission" date="2017-03" db="EMBL/GenBank/DDBJ databases">
        <title>Genomes of endolithic fungi from Antarctica.</title>
        <authorList>
            <person name="Coleine C."/>
            <person name="Masonjones S."/>
            <person name="Stajich J.E."/>
        </authorList>
    </citation>
    <scope>NUCLEOTIDE SEQUENCE [LARGE SCALE GENOMIC DNA]</scope>
    <source>
        <strain evidence="2 3">CCFEE 6315</strain>
    </source>
</reference>
<organism evidence="2 3">
    <name type="scientific">Salinomyces thailandicus</name>
    <dbReference type="NCBI Taxonomy" id="706561"/>
    <lineage>
        <taxon>Eukaryota</taxon>
        <taxon>Fungi</taxon>
        <taxon>Dikarya</taxon>
        <taxon>Ascomycota</taxon>
        <taxon>Pezizomycotina</taxon>
        <taxon>Dothideomycetes</taxon>
        <taxon>Dothideomycetidae</taxon>
        <taxon>Mycosphaerellales</taxon>
        <taxon>Teratosphaeriaceae</taxon>
        <taxon>Salinomyces</taxon>
    </lineage>
</organism>
<sequence length="140" mass="15739">MSPAPILPESTLQVSLIKKCVKEQYNSNFGAITTALDLDSMSDVDVKHLKDTIWTHKVVVVKVQKDLYPKKHWELVTRFHPAAPQVHSHGDIKTFQKKGGMLSQRREVFGMSGAENVRLIGKGYQGEDHYGLKNLTVRGL</sequence>
<gene>
    <name evidence="2" type="ORF">B0A50_05731</name>
</gene>
<evidence type="ECO:0000256" key="1">
    <source>
        <dbReference type="ARBA" id="ARBA00023002"/>
    </source>
</evidence>
<dbReference type="Gene3D" id="3.60.130.10">
    <property type="entry name" value="Clavaminate synthase-like"/>
    <property type="match status" value="1"/>
</dbReference>
<accession>A0A4U0TRE4</accession>
<dbReference type="OrthoDB" id="93019at2759"/>
<dbReference type="GO" id="GO:0016491">
    <property type="term" value="F:oxidoreductase activity"/>
    <property type="evidence" value="ECO:0007669"/>
    <property type="project" value="UniProtKB-KW"/>
</dbReference>
<name>A0A4U0TRE4_9PEZI</name>
<protein>
    <submittedName>
        <fullName evidence="2">Uncharacterized protein</fullName>
    </submittedName>
</protein>
<dbReference type="SUPFAM" id="SSF51197">
    <property type="entry name" value="Clavaminate synthase-like"/>
    <property type="match status" value="1"/>
</dbReference>
<dbReference type="AlphaFoldDB" id="A0A4U0TRE4"/>
<dbReference type="EMBL" id="NAJL01000041">
    <property type="protein sequence ID" value="TKA24743.1"/>
    <property type="molecule type" value="Genomic_DNA"/>
</dbReference>
<keyword evidence="1" id="KW-0560">Oxidoreductase</keyword>
<keyword evidence="3" id="KW-1185">Reference proteome</keyword>
<dbReference type="InterPro" id="IPR042098">
    <property type="entry name" value="TauD-like_sf"/>
</dbReference>
<evidence type="ECO:0000313" key="3">
    <source>
        <dbReference type="Proteomes" id="UP000308549"/>
    </source>
</evidence>